<feature type="transmembrane region" description="Helical" evidence="1">
    <location>
        <begin position="40"/>
        <end position="59"/>
    </location>
</feature>
<evidence type="ECO:0000256" key="1">
    <source>
        <dbReference type="SAM" id="Phobius"/>
    </source>
</evidence>
<dbReference type="AlphaFoldDB" id="A0A6N3EXF3"/>
<gene>
    <name evidence="2" type="ORF">CTLFYP3_02459</name>
</gene>
<name>A0A6N3EXF3_9CLOT</name>
<proteinExistence type="predicted"/>
<keyword evidence="1" id="KW-1133">Transmembrane helix</keyword>
<organism evidence="2">
    <name type="scientific">Clostridium tertium</name>
    <dbReference type="NCBI Taxonomy" id="1559"/>
    <lineage>
        <taxon>Bacteria</taxon>
        <taxon>Bacillati</taxon>
        <taxon>Bacillota</taxon>
        <taxon>Clostridia</taxon>
        <taxon>Eubacteriales</taxon>
        <taxon>Clostridiaceae</taxon>
        <taxon>Clostridium</taxon>
    </lineage>
</organism>
<accession>A0A6N3EXF3</accession>
<reference evidence="2" key="1">
    <citation type="submission" date="2019-11" db="EMBL/GenBank/DDBJ databases">
        <authorList>
            <person name="Feng L."/>
        </authorList>
    </citation>
    <scope>NUCLEOTIDE SEQUENCE</scope>
    <source>
        <strain evidence="2">CTertiumLFYP3</strain>
    </source>
</reference>
<dbReference type="InterPro" id="IPR045946">
    <property type="entry name" value="DUF6366"/>
</dbReference>
<keyword evidence="1" id="KW-0812">Transmembrane</keyword>
<dbReference type="RefSeq" id="WP_156626893.1">
    <property type="nucleotide sequence ID" value="NZ_CACRTO010000022.1"/>
</dbReference>
<keyword evidence="1" id="KW-0472">Membrane</keyword>
<dbReference type="Pfam" id="PF19893">
    <property type="entry name" value="DUF6366"/>
    <property type="match status" value="1"/>
</dbReference>
<dbReference type="EMBL" id="CACRTO010000022">
    <property type="protein sequence ID" value="VYU44489.1"/>
    <property type="molecule type" value="Genomic_DNA"/>
</dbReference>
<protein>
    <submittedName>
        <fullName evidence="2">Uncharacterized protein</fullName>
    </submittedName>
</protein>
<sequence length="63" mass="7161">MDKEDKRKIEEYKKNPMANFADSVNRSQISDLSNLTKGSLLTRIITSIVVIGILFLIIYSTNN</sequence>
<evidence type="ECO:0000313" key="2">
    <source>
        <dbReference type="EMBL" id="VYU44489.1"/>
    </source>
</evidence>